<dbReference type="Proteomes" id="UP000003835">
    <property type="component" value="Unassembled WGS sequence"/>
</dbReference>
<reference evidence="1 2" key="1">
    <citation type="submission" date="2008-07" db="EMBL/GenBank/DDBJ databases">
        <authorList>
            <person name="Tandeau de Marsac N."/>
            <person name="Ferriera S."/>
            <person name="Johnson J."/>
            <person name="Kravitz S."/>
            <person name="Beeson K."/>
            <person name="Sutton G."/>
            <person name="Rogers Y.-H."/>
            <person name="Friedman R."/>
            <person name="Frazier M."/>
            <person name="Venter J.C."/>
        </authorList>
    </citation>
    <scope>NUCLEOTIDE SEQUENCE [LARGE SCALE GENOMIC DNA]</scope>
    <source>
        <strain evidence="1 2">PCC 7420</strain>
    </source>
</reference>
<sequence>MLVRFSAMSIYCSKFPPHPLTPSPTVGRRGIGCSCSPLPGVLCITHIFLKHCAIASRSGGTERNCVVQVSTIAGLQMRSGYGMGLPDWMYQEPEIIIPSCGIRI</sequence>
<evidence type="ECO:0000313" key="2">
    <source>
        <dbReference type="Proteomes" id="UP000003835"/>
    </source>
</evidence>
<gene>
    <name evidence="1" type="ORF">MC7420_5801</name>
</gene>
<dbReference type="STRING" id="118168.MC7420_5801"/>
<dbReference type="AlphaFoldDB" id="B4VVR0"/>
<evidence type="ECO:0000313" key="1">
    <source>
        <dbReference type="EMBL" id="EDX73921.1"/>
    </source>
</evidence>
<keyword evidence="2" id="KW-1185">Reference proteome</keyword>
<organism evidence="1 2">
    <name type="scientific">Coleofasciculus chthonoplastes PCC 7420</name>
    <dbReference type="NCBI Taxonomy" id="118168"/>
    <lineage>
        <taxon>Bacteria</taxon>
        <taxon>Bacillati</taxon>
        <taxon>Cyanobacteriota</taxon>
        <taxon>Cyanophyceae</taxon>
        <taxon>Coleofasciculales</taxon>
        <taxon>Coleofasciculaceae</taxon>
        <taxon>Coleofasciculus</taxon>
    </lineage>
</organism>
<dbReference type="EMBL" id="DS989855">
    <property type="protein sequence ID" value="EDX73921.1"/>
    <property type="molecule type" value="Genomic_DNA"/>
</dbReference>
<protein>
    <submittedName>
        <fullName evidence="1">Uncharacterized protein</fullName>
    </submittedName>
</protein>
<name>B4VVR0_9CYAN</name>
<proteinExistence type="predicted"/>
<dbReference type="HOGENOM" id="CLU_177599_0_0_3"/>
<accession>B4VVR0</accession>